<keyword evidence="3" id="KW-1185">Reference proteome</keyword>
<dbReference type="EMBL" id="JANPWB010000013">
    <property type="protein sequence ID" value="KAJ1108678.1"/>
    <property type="molecule type" value="Genomic_DNA"/>
</dbReference>
<evidence type="ECO:0000256" key="1">
    <source>
        <dbReference type="SAM" id="MobiDB-lite"/>
    </source>
</evidence>
<evidence type="ECO:0000313" key="2">
    <source>
        <dbReference type="EMBL" id="KAJ1108678.1"/>
    </source>
</evidence>
<proteinExistence type="predicted"/>
<gene>
    <name evidence="2" type="ORF">NDU88_006050</name>
</gene>
<protein>
    <submittedName>
        <fullName evidence="2">Uncharacterized protein</fullName>
    </submittedName>
</protein>
<reference evidence="2" key="1">
    <citation type="journal article" date="2022" name="bioRxiv">
        <title>Sequencing and chromosome-scale assembly of the giantPleurodeles waltlgenome.</title>
        <authorList>
            <person name="Brown T."/>
            <person name="Elewa A."/>
            <person name="Iarovenko S."/>
            <person name="Subramanian E."/>
            <person name="Araus A.J."/>
            <person name="Petzold A."/>
            <person name="Susuki M."/>
            <person name="Suzuki K.-i.T."/>
            <person name="Hayashi T."/>
            <person name="Toyoda A."/>
            <person name="Oliveira C."/>
            <person name="Osipova E."/>
            <person name="Leigh N.D."/>
            <person name="Simon A."/>
            <person name="Yun M.H."/>
        </authorList>
    </citation>
    <scope>NUCLEOTIDE SEQUENCE</scope>
    <source>
        <strain evidence="2">20211129_DDA</strain>
        <tissue evidence="2">Liver</tissue>
    </source>
</reference>
<dbReference type="Proteomes" id="UP001066276">
    <property type="component" value="Chromosome 9"/>
</dbReference>
<sequence length="160" mass="16873">MSGWSASPQLKCLQAKSDTLGLDQTVLFIYILTFHRSTSLGAAGLSRCAEKASRGVRAAEAPAVKQASTGRPGPPRSPSIPRQRSGAEDCRTAAARGNAPATATSHCNQGLCATHGHPLRGPGTRKNRARTRRDAALFIKSSIIIVVQNRKMALTPTSSV</sequence>
<feature type="region of interest" description="Disordered" evidence="1">
    <location>
        <begin position="56"/>
        <end position="94"/>
    </location>
</feature>
<evidence type="ECO:0000313" key="3">
    <source>
        <dbReference type="Proteomes" id="UP001066276"/>
    </source>
</evidence>
<organism evidence="2 3">
    <name type="scientific">Pleurodeles waltl</name>
    <name type="common">Iberian ribbed newt</name>
    <dbReference type="NCBI Taxonomy" id="8319"/>
    <lineage>
        <taxon>Eukaryota</taxon>
        <taxon>Metazoa</taxon>
        <taxon>Chordata</taxon>
        <taxon>Craniata</taxon>
        <taxon>Vertebrata</taxon>
        <taxon>Euteleostomi</taxon>
        <taxon>Amphibia</taxon>
        <taxon>Batrachia</taxon>
        <taxon>Caudata</taxon>
        <taxon>Salamandroidea</taxon>
        <taxon>Salamandridae</taxon>
        <taxon>Pleurodelinae</taxon>
        <taxon>Pleurodeles</taxon>
    </lineage>
</organism>
<accession>A0AAV7N2Y5</accession>
<name>A0AAV7N2Y5_PLEWA</name>
<comment type="caution">
    <text evidence="2">The sequence shown here is derived from an EMBL/GenBank/DDBJ whole genome shotgun (WGS) entry which is preliminary data.</text>
</comment>
<dbReference type="AlphaFoldDB" id="A0AAV7N2Y5"/>